<protein>
    <submittedName>
        <fullName evidence="2">Uncharacterized protein</fullName>
    </submittedName>
</protein>
<feature type="region of interest" description="Disordered" evidence="1">
    <location>
        <begin position="40"/>
        <end position="61"/>
    </location>
</feature>
<feature type="region of interest" description="Disordered" evidence="1">
    <location>
        <begin position="84"/>
        <end position="103"/>
    </location>
</feature>
<organism evidence="2">
    <name type="scientific">Ixodes ricinus</name>
    <name type="common">Common tick</name>
    <name type="synonym">Acarus ricinus</name>
    <dbReference type="NCBI Taxonomy" id="34613"/>
    <lineage>
        <taxon>Eukaryota</taxon>
        <taxon>Metazoa</taxon>
        <taxon>Ecdysozoa</taxon>
        <taxon>Arthropoda</taxon>
        <taxon>Chelicerata</taxon>
        <taxon>Arachnida</taxon>
        <taxon>Acari</taxon>
        <taxon>Parasitiformes</taxon>
        <taxon>Ixodida</taxon>
        <taxon>Ixodoidea</taxon>
        <taxon>Ixodidae</taxon>
        <taxon>Ixodinae</taxon>
        <taxon>Ixodes</taxon>
    </lineage>
</organism>
<dbReference type="AlphaFoldDB" id="A0A6B0ULQ6"/>
<evidence type="ECO:0000313" key="2">
    <source>
        <dbReference type="EMBL" id="MXU90729.1"/>
    </source>
</evidence>
<evidence type="ECO:0000256" key="1">
    <source>
        <dbReference type="SAM" id="MobiDB-lite"/>
    </source>
</evidence>
<accession>A0A6B0ULQ6</accession>
<sequence>MTATSHGRRASTIFLPMLRSHCPACLAEVADCSARCPRNSSTSSSCGRPARIHRETHPTSPAAAIQAPTAAMLFGMAAAAPLQECTPSKPGASSPLGEEKRCRVGVAERCRASSRSA</sequence>
<reference evidence="2" key="1">
    <citation type="submission" date="2019-12" db="EMBL/GenBank/DDBJ databases">
        <title>An insight into the sialome of adult female Ixodes ricinus ticks feeding for 6 days.</title>
        <authorList>
            <person name="Perner J."/>
            <person name="Ribeiro J.M.C."/>
        </authorList>
    </citation>
    <scope>NUCLEOTIDE SEQUENCE</scope>
    <source>
        <strain evidence="2">Semi-engorged</strain>
        <tissue evidence="2">Salivary glands</tissue>
    </source>
</reference>
<proteinExistence type="predicted"/>
<dbReference type="EMBL" id="GIFC01008646">
    <property type="protein sequence ID" value="MXU90729.1"/>
    <property type="molecule type" value="Transcribed_RNA"/>
</dbReference>
<name>A0A6B0ULQ6_IXORI</name>